<protein>
    <submittedName>
        <fullName evidence="2">Uncharacterized protein</fullName>
    </submittedName>
</protein>
<gene>
    <name evidence="2" type="ORF">STCU_07972</name>
</gene>
<proteinExistence type="predicted"/>
<keyword evidence="3" id="KW-1185">Reference proteome</keyword>
<organism evidence="2 3">
    <name type="scientific">Strigomonas culicis</name>
    <dbReference type="NCBI Taxonomy" id="28005"/>
    <lineage>
        <taxon>Eukaryota</taxon>
        <taxon>Discoba</taxon>
        <taxon>Euglenozoa</taxon>
        <taxon>Kinetoplastea</taxon>
        <taxon>Metakinetoplastina</taxon>
        <taxon>Trypanosomatida</taxon>
        <taxon>Trypanosomatidae</taxon>
        <taxon>Strigomonadinae</taxon>
        <taxon>Strigomonas</taxon>
    </lineage>
</organism>
<sequence length="533" mass="59245">MRVRRHRAAPARRVDRRAAQRVVAVADAAHKRVVDGGAGGRRPHAFQPGQAVRRRVVGLRTVEAIVRGVDVGIELADGPDVLNREVAPRAGLRAGGGAVPLAWPVEGEVARVDVRQLHEHLAVVVRVLPQAECKGLLVDLRVLPRPAAHVAAVQVEGRRDAEHRGQRGVAVARPPLRRGGARAGVAAGLLRAHLLLRDVLDEVDAAEREADADDGRLSRHGDAKVPQQRGVAARRRHGLRGRRREEVAVQDVPDVVRVGRAEQPRHLQRLAAHAAPVERAHHVVLPGRHPREVKQIVRRRAVQQPGEDEEHATDVAVHRHRRVRRVDDALEPWREQKVQVQLLPVGALHRLPLVHLRVVVRLGRRRVRVRLAVAAGGCHVVRRGVVRPEPAKDCLQVSIVQWELIPLRVEVRHPIRGRRAAVEAEAAPRRRVCFARHDEDLALLMEEVVPCKIIALVGALPEAPQKLGQFQNKEGNRPRDPIQKDVTEHVFGRERHALEESGWCHVCAPVYAFTQSVSCVMYRLCFSLSLSQL</sequence>
<dbReference type="Proteomes" id="UP000015354">
    <property type="component" value="Unassembled WGS sequence"/>
</dbReference>
<reference evidence="2 3" key="1">
    <citation type="journal article" date="2013" name="PLoS ONE">
        <title>Predicting the Proteins of Angomonas deanei, Strigomonas culicis and Their Respective Endosymbionts Reveals New Aspects of the Trypanosomatidae Family.</title>
        <authorList>
            <person name="Motta M.C."/>
            <person name="Martins A.C."/>
            <person name="de Souza S.S."/>
            <person name="Catta-Preta C.M."/>
            <person name="Silva R."/>
            <person name="Klein C.C."/>
            <person name="de Almeida L.G."/>
            <person name="de Lima Cunha O."/>
            <person name="Ciapina L.P."/>
            <person name="Brocchi M."/>
            <person name="Colabardini A.C."/>
            <person name="de Araujo Lima B."/>
            <person name="Machado C.R."/>
            <person name="de Almeida Soares C.M."/>
            <person name="Probst C.M."/>
            <person name="de Menezes C.B."/>
            <person name="Thompson C.E."/>
            <person name="Bartholomeu D.C."/>
            <person name="Gradia D.F."/>
            <person name="Pavoni D.P."/>
            <person name="Grisard E.C."/>
            <person name="Fantinatti-Garboggini F."/>
            <person name="Marchini F.K."/>
            <person name="Rodrigues-Luiz G.F."/>
            <person name="Wagner G."/>
            <person name="Goldman G.H."/>
            <person name="Fietto J.L."/>
            <person name="Elias M.C."/>
            <person name="Goldman M.H."/>
            <person name="Sagot M.F."/>
            <person name="Pereira M."/>
            <person name="Stoco P.H."/>
            <person name="de Mendonca-Neto R.P."/>
            <person name="Teixeira S.M."/>
            <person name="Maciel T.E."/>
            <person name="de Oliveira Mendes T.A."/>
            <person name="Urmenyi T.P."/>
            <person name="de Souza W."/>
            <person name="Schenkman S."/>
            <person name="de Vasconcelos A.T."/>
        </authorList>
    </citation>
    <scope>NUCLEOTIDE SEQUENCE [LARGE SCALE GENOMIC DNA]</scope>
</reference>
<evidence type="ECO:0000313" key="3">
    <source>
        <dbReference type="Proteomes" id="UP000015354"/>
    </source>
</evidence>
<evidence type="ECO:0000313" key="2">
    <source>
        <dbReference type="EMBL" id="EPY22987.1"/>
    </source>
</evidence>
<feature type="compositionally biased region" description="Basic and acidic residues" evidence="1">
    <location>
        <begin position="209"/>
        <end position="223"/>
    </location>
</feature>
<dbReference type="EMBL" id="ATMH01007972">
    <property type="protein sequence ID" value="EPY22987.1"/>
    <property type="molecule type" value="Genomic_DNA"/>
</dbReference>
<feature type="compositionally biased region" description="Basic residues" evidence="1">
    <location>
        <begin position="232"/>
        <end position="242"/>
    </location>
</feature>
<name>S9TWW4_9TRYP</name>
<evidence type="ECO:0000256" key="1">
    <source>
        <dbReference type="SAM" id="MobiDB-lite"/>
    </source>
</evidence>
<feature type="region of interest" description="Disordered" evidence="1">
    <location>
        <begin position="209"/>
        <end position="244"/>
    </location>
</feature>
<dbReference type="AlphaFoldDB" id="S9TWW4"/>
<comment type="caution">
    <text evidence="2">The sequence shown here is derived from an EMBL/GenBank/DDBJ whole genome shotgun (WGS) entry which is preliminary data.</text>
</comment>
<accession>S9TWW4</accession>